<proteinExistence type="predicted"/>
<reference evidence="1" key="1">
    <citation type="submission" date="2016-10" db="EMBL/GenBank/DDBJ databases">
        <title>Sequence of Gallionella enrichment culture.</title>
        <authorList>
            <person name="Poehlein A."/>
            <person name="Muehling M."/>
            <person name="Daniel R."/>
        </authorList>
    </citation>
    <scope>NUCLEOTIDE SEQUENCE</scope>
</reference>
<accession>A0A1J5P7P0</accession>
<name>A0A1J5P7P0_9ZZZZ</name>
<protein>
    <submittedName>
        <fullName evidence="1">Putative D,D-dipeptide-binding periplasmic protein DdpA</fullName>
    </submittedName>
</protein>
<organism evidence="1">
    <name type="scientific">mine drainage metagenome</name>
    <dbReference type="NCBI Taxonomy" id="410659"/>
    <lineage>
        <taxon>unclassified sequences</taxon>
        <taxon>metagenomes</taxon>
        <taxon>ecological metagenomes</taxon>
    </lineage>
</organism>
<dbReference type="Gene3D" id="3.10.105.10">
    <property type="entry name" value="Dipeptide-binding Protein, Domain 3"/>
    <property type="match status" value="1"/>
</dbReference>
<dbReference type="EMBL" id="MLJW01006374">
    <property type="protein sequence ID" value="OIQ66768.1"/>
    <property type="molecule type" value="Genomic_DNA"/>
</dbReference>
<dbReference type="Gene3D" id="3.40.190.10">
    <property type="entry name" value="Periplasmic binding protein-like II"/>
    <property type="match status" value="1"/>
</dbReference>
<dbReference type="SUPFAM" id="SSF53850">
    <property type="entry name" value="Periplasmic binding protein-like II"/>
    <property type="match status" value="1"/>
</dbReference>
<dbReference type="AlphaFoldDB" id="A0A1J5P7P0"/>
<comment type="caution">
    <text evidence="1">The sequence shown here is derived from an EMBL/GenBank/DDBJ whole genome shotgun (WGS) entry which is preliminary data.</text>
</comment>
<gene>
    <name evidence="1" type="primary">ddpA_3</name>
    <name evidence="1" type="ORF">GALL_516580</name>
</gene>
<evidence type="ECO:0000313" key="1">
    <source>
        <dbReference type="EMBL" id="OIQ66768.1"/>
    </source>
</evidence>
<sequence length="93" mass="10512">MFRYDAKDSFSPTNYNWGHYDNAEVTTMLKTAQASFDAAEQTSILAKAQAKVVDDAAWLFIVHDLNPRAMSKKVQGFVPVQSWFVDFTQISMA</sequence>